<dbReference type="Gene3D" id="2.60.120.200">
    <property type="match status" value="1"/>
</dbReference>
<dbReference type="RefSeq" id="WP_197661356.1">
    <property type="nucleotide sequence ID" value="NZ_JAEAGR010000009.1"/>
</dbReference>
<dbReference type="CDD" id="cd18617">
    <property type="entry name" value="GH43_XynB-like"/>
    <property type="match status" value="1"/>
</dbReference>
<dbReference type="EMBL" id="JAEAGR010000009">
    <property type="protein sequence ID" value="MBH1941130.1"/>
    <property type="molecule type" value="Genomic_DNA"/>
</dbReference>
<evidence type="ECO:0000256" key="6">
    <source>
        <dbReference type="RuleBase" id="RU361187"/>
    </source>
</evidence>
<dbReference type="Pfam" id="PF04616">
    <property type="entry name" value="Glyco_hydro_43"/>
    <property type="match status" value="1"/>
</dbReference>
<evidence type="ECO:0000256" key="3">
    <source>
        <dbReference type="ARBA" id="ARBA00023295"/>
    </source>
</evidence>
<feature type="site" description="Important for catalytic activity, responsible for pKa modulation of the active site Glu and correct orientation of both the proton donor and substrate" evidence="5">
    <location>
        <position position="123"/>
    </location>
</feature>
<dbReference type="InterPro" id="IPR041542">
    <property type="entry name" value="GH43_C2"/>
</dbReference>
<dbReference type="PANTHER" id="PTHR42812:SF12">
    <property type="entry name" value="BETA-XYLOSIDASE-RELATED"/>
    <property type="match status" value="1"/>
</dbReference>
<evidence type="ECO:0000256" key="2">
    <source>
        <dbReference type="ARBA" id="ARBA00022801"/>
    </source>
</evidence>
<dbReference type="InterPro" id="IPR051795">
    <property type="entry name" value="Glycosyl_Hydrlase_43"/>
</dbReference>
<comment type="caution">
    <text evidence="8">The sequence shown here is derived from an EMBL/GenBank/DDBJ whole genome shotgun (WGS) entry which is preliminary data.</text>
</comment>
<reference evidence="8" key="1">
    <citation type="submission" date="2020-12" db="EMBL/GenBank/DDBJ databases">
        <title>M. sibirica DSM 26468T genome.</title>
        <authorList>
            <person name="Thieme N."/>
            <person name="Rettenmaier R."/>
            <person name="Zverlov V."/>
            <person name="Liebl W."/>
        </authorList>
    </citation>
    <scope>NUCLEOTIDE SEQUENCE</scope>
    <source>
        <strain evidence="8">DSM 26468</strain>
    </source>
</reference>
<accession>A0A8J7H330</accession>
<proteinExistence type="inferred from homology"/>
<dbReference type="GO" id="GO:0005975">
    <property type="term" value="P:carbohydrate metabolic process"/>
    <property type="evidence" value="ECO:0007669"/>
    <property type="project" value="InterPro"/>
</dbReference>
<evidence type="ECO:0000256" key="1">
    <source>
        <dbReference type="ARBA" id="ARBA00009865"/>
    </source>
</evidence>
<evidence type="ECO:0000256" key="5">
    <source>
        <dbReference type="PIRSR" id="PIRSR606710-2"/>
    </source>
</evidence>
<name>A0A8J7H330_9FIRM</name>
<dbReference type="Proteomes" id="UP000623269">
    <property type="component" value="Unassembled WGS sequence"/>
</dbReference>
<gene>
    <name evidence="8" type="ORF">I5677_09530</name>
</gene>
<evidence type="ECO:0000313" key="8">
    <source>
        <dbReference type="EMBL" id="MBH1941130.1"/>
    </source>
</evidence>
<feature type="active site" description="Proton acceptor" evidence="4">
    <location>
        <position position="16"/>
    </location>
</feature>
<evidence type="ECO:0000313" key="9">
    <source>
        <dbReference type="Proteomes" id="UP000623269"/>
    </source>
</evidence>
<comment type="similarity">
    <text evidence="1 6">Belongs to the glycosyl hydrolase 43 family.</text>
</comment>
<dbReference type="Pfam" id="PF17851">
    <property type="entry name" value="GH43_C2"/>
    <property type="match status" value="1"/>
</dbReference>
<dbReference type="AlphaFoldDB" id="A0A8J7H330"/>
<dbReference type="SUPFAM" id="SSF49899">
    <property type="entry name" value="Concanavalin A-like lectins/glucanases"/>
    <property type="match status" value="1"/>
</dbReference>
<dbReference type="Gene3D" id="2.115.10.20">
    <property type="entry name" value="Glycosyl hydrolase domain, family 43"/>
    <property type="match status" value="1"/>
</dbReference>
<feature type="active site" description="Proton donor" evidence="4">
    <location>
        <position position="185"/>
    </location>
</feature>
<dbReference type="SUPFAM" id="SSF75005">
    <property type="entry name" value="Arabinanase/levansucrase/invertase"/>
    <property type="match status" value="1"/>
</dbReference>
<keyword evidence="9" id="KW-1185">Reference proteome</keyword>
<dbReference type="PANTHER" id="PTHR42812">
    <property type="entry name" value="BETA-XYLOSIDASE"/>
    <property type="match status" value="1"/>
</dbReference>
<sequence>MKERAKNPILPGFYPDPSICRVEDDYYLVTSTFAYFPGVPIFHSKDLIHWKQIGNILDREEQINLTKAEHSGGIFAPTIRYHKGTFYMITTNVSHGGNFIVTATDPAGPWSNPYFIKGAEGIDPSLFFDDDGKCYYTGTRERREGAKYFGDNEIWLQELDLTTMSLVGESYALWHGALRDVVWPEGPHLYKKDGKYYLLIAEAGTGHEHAVTIAASDSLTEPFQGCKYNPILTHRHLGQNYPIVNVGHGDMVETQLGEWYMVVLASRIYGGYYRNLGRETFLVPLIWEQGWPVINPGIGLLEDTVQIPDLTPAPVDEIPVREDFDGEHLPYRFVYLRNPNWENYSLSKRKGYLRMKLVPEKITDLVSPSYVGIRQTGMSFVFEAKMEFQAKLRDEEAGVVLLQSNRFHYRFVSTIKDGIKVLQLIRCLKGEEDVLTQVHNEDLSRKQELLWLRIKADKQELCFTYSYDGKNYHILKEGVDARLLSTDVAGGFVGNTMGVYCSSNGVQSENYADFDWVEYRNLP</sequence>
<dbReference type="InterPro" id="IPR013320">
    <property type="entry name" value="ConA-like_dom_sf"/>
</dbReference>
<keyword evidence="2 6" id="KW-0378">Hydrolase</keyword>
<dbReference type="InterPro" id="IPR006710">
    <property type="entry name" value="Glyco_hydro_43"/>
</dbReference>
<dbReference type="GO" id="GO:0004553">
    <property type="term" value="F:hydrolase activity, hydrolyzing O-glycosyl compounds"/>
    <property type="evidence" value="ECO:0007669"/>
    <property type="project" value="InterPro"/>
</dbReference>
<keyword evidence="3 6" id="KW-0326">Glycosidase</keyword>
<evidence type="ECO:0000259" key="7">
    <source>
        <dbReference type="Pfam" id="PF17851"/>
    </source>
</evidence>
<dbReference type="InterPro" id="IPR023296">
    <property type="entry name" value="Glyco_hydro_beta-prop_sf"/>
</dbReference>
<organism evidence="8 9">
    <name type="scientific">Mobilitalea sibirica</name>
    <dbReference type="NCBI Taxonomy" id="1462919"/>
    <lineage>
        <taxon>Bacteria</taxon>
        <taxon>Bacillati</taxon>
        <taxon>Bacillota</taxon>
        <taxon>Clostridia</taxon>
        <taxon>Lachnospirales</taxon>
        <taxon>Lachnospiraceae</taxon>
        <taxon>Mobilitalea</taxon>
    </lineage>
</organism>
<evidence type="ECO:0000256" key="4">
    <source>
        <dbReference type="PIRSR" id="PIRSR606710-1"/>
    </source>
</evidence>
<feature type="domain" description="Beta-xylosidase C-terminal Concanavalin A-like" evidence="7">
    <location>
        <begin position="321"/>
        <end position="520"/>
    </location>
</feature>
<protein>
    <submittedName>
        <fullName evidence="8">Glycoside hydrolase family 43 protein</fullName>
    </submittedName>
</protein>